<protein>
    <submittedName>
        <fullName evidence="2">Uncharacterized protein</fullName>
    </submittedName>
</protein>
<evidence type="ECO:0000313" key="3">
    <source>
        <dbReference type="Proteomes" id="UP000237947"/>
    </source>
</evidence>
<dbReference type="AlphaFoldDB" id="A0A2S0KNA9"/>
<name>A0A2S0KNA9_9FIRM</name>
<dbReference type="RefSeq" id="WP_106012452.1">
    <property type="nucleotide sequence ID" value="NZ_CP027226.1"/>
</dbReference>
<keyword evidence="1" id="KW-0472">Membrane</keyword>
<dbReference type="EMBL" id="CP027226">
    <property type="protein sequence ID" value="AVM42494.1"/>
    <property type="molecule type" value="Genomic_DNA"/>
</dbReference>
<proteinExistence type="predicted"/>
<dbReference type="KEGG" id="fsa:C5Q98_04355"/>
<evidence type="ECO:0000256" key="1">
    <source>
        <dbReference type="SAM" id="Phobius"/>
    </source>
</evidence>
<dbReference type="OrthoDB" id="1845791at2"/>
<sequence length="244" mass="27041">MAIYEGLCTNCGSLLRVDDSQESVRCIFCWGESDSEAAINLMGKDDVEYPNETYSEPSADEKVEALKAQGMGGVVMRQEPKVNRKEKKTGKLTPKEKVALQNKPLVKPEVSKKHKMAILAGVAAFVIVLAAIGLPVYFLRENKADEIMQKLPEHVALASAKEKIDLHRQDNHIITIVSQEAVTKEQAEETFLAFSKVYSEVYGISEEDAKNKVELKLLDDFTGGFRVKTKDGSIMSTSLEKVKS</sequence>
<organism evidence="2 3">
    <name type="scientific">Fastidiosipila sanguinis</name>
    <dbReference type="NCBI Taxonomy" id="236753"/>
    <lineage>
        <taxon>Bacteria</taxon>
        <taxon>Bacillati</taxon>
        <taxon>Bacillota</taxon>
        <taxon>Clostridia</taxon>
        <taxon>Eubacteriales</taxon>
        <taxon>Oscillospiraceae</taxon>
        <taxon>Fastidiosipila</taxon>
    </lineage>
</organism>
<keyword evidence="1" id="KW-0812">Transmembrane</keyword>
<keyword evidence="1" id="KW-1133">Transmembrane helix</keyword>
<feature type="transmembrane region" description="Helical" evidence="1">
    <location>
        <begin position="117"/>
        <end position="139"/>
    </location>
</feature>
<gene>
    <name evidence="2" type="ORF">C5Q98_04355</name>
</gene>
<reference evidence="3" key="1">
    <citation type="submission" date="2018-02" db="EMBL/GenBank/DDBJ databases">
        <authorList>
            <person name="Holder M.E."/>
            <person name="Ajami N.J."/>
            <person name="Petrosino J.F."/>
        </authorList>
    </citation>
    <scope>NUCLEOTIDE SEQUENCE [LARGE SCALE GENOMIC DNA]</scope>
    <source>
        <strain evidence="3">CCUG 47711</strain>
    </source>
</reference>
<dbReference type="Proteomes" id="UP000237947">
    <property type="component" value="Chromosome"/>
</dbReference>
<evidence type="ECO:0000313" key="2">
    <source>
        <dbReference type="EMBL" id="AVM42494.1"/>
    </source>
</evidence>
<accession>A0A2S0KNA9</accession>
<keyword evidence="3" id="KW-1185">Reference proteome</keyword>